<dbReference type="InterPro" id="IPR024528">
    <property type="entry name" value="ThrE_2"/>
</dbReference>
<feature type="transmembrane region" description="Helical" evidence="8">
    <location>
        <begin position="394"/>
        <end position="413"/>
    </location>
</feature>
<dbReference type="KEGG" id="nah:F5544_17525"/>
<dbReference type="Pfam" id="PF12821">
    <property type="entry name" value="ThrE_2"/>
    <property type="match status" value="1"/>
</dbReference>
<evidence type="ECO:0000256" key="7">
    <source>
        <dbReference type="SAM" id="MobiDB-lite"/>
    </source>
</evidence>
<organism evidence="11 12">
    <name type="scientific">Nocardia arthritidis</name>
    <dbReference type="NCBI Taxonomy" id="228602"/>
    <lineage>
        <taxon>Bacteria</taxon>
        <taxon>Bacillati</taxon>
        <taxon>Actinomycetota</taxon>
        <taxon>Actinomycetes</taxon>
        <taxon>Mycobacteriales</taxon>
        <taxon>Nocardiaceae</taxon>
        <taxon>Nocardia</taxon>
    </lineage>
</organism>
<name>A0A6G9YDS8_9NOCA</name>
<evidence type="ECO:0000256" key="4">
    <source>
        <dbReference type="ARBA" id="ARBA00022989"/>
    </source>
</evidence>
<dbReference type="AlphaFoldDB" id="A0A6G9YDS8"/>
<evidence type="ECO:0000256" key="3">
    <source>
        <dbReference type="ARBA" id="ARBA00022692"/>
    </source>
</evidence>
<feature type="transmembrane region" description="Helical" evidence="8">
    <location>
        <begin position="280"/>
        <end position="310"/>
    </location>
</feature>
<comment type="subcellular location">
    <subcellularLocation>
        <location evidence="1">Cell membrane</location>
        <topology evidence="1">Multi-pass membrane protein</topology>
    </subcellularLocation>
</comment>
<dbReference type="GO" id="GO:0015744">
    <property type="term" value="P:succinate transport"/>
    <property type="evidence" value="ECO:0007669"/>
    <property type="project" value="TreeGrafter"/>
</dbReference>
<dbReference type="GO" id="GO:0005886">
    <property type="term" value="C:plasma membrane"/>
    <property type="evidence" value="ECO:0007669"/>
    <property type="project" value="UniProtKB-SubCell"/>
</dbReference>
<feature type="transmembrane region" description="Helical" evidence="8">
    <location>
        <begin position="481"/>
        <end position="501"/>
    </location>
</feature>
<proteinExistence type="inferred from homology"/>
<evidence type="ECO:0000259" key="9">
    <source>
        <dbReference type="Pfam" id="PF06738"/>
    </source>
</evidence>
<feature type="transmembrane region" description="Helical" evidence="8">
    <location>
        <begin position="322"/>
        <end position="343"/>
    </location>
</feature>
<evidence type="ECO:0000256" key="8">
    <source>
        <dbReference type="SAM" id="Phobius"/>
    </source>
</evidence>
<evidence type="ECO:0000259" key="10">
    <source>
        <dbReference type="Pfam" id="PF12821"/>
    </source>
</evidence>
<evidence type="ECO:0000313" key="12">
    <source>
        <dbReference type="Proteomes" id="UP000503540"/>
    </source>
</evidence>
<dbReference type="PANTHER" id="PTHR34390">
    <property type="entry name" value="UPF0442 PROTEIN YJJB-RELATED"/>
    <property type="match status" value="1"/>
</dbReference>
<keyword evidence="12" id="KW-1185">Reference proteome</keyword>
<feature type="domain" description="Threonine/serine exporter-like N-terminal" evidence="9">
    <location>
        <begin position="167"/>
        <end position="411"/>
    </location>
</feature>
<evidence type="ECO:0000256" key="5">
    <source>
        <dbReference type="ARBA" id="ARBA00023136"/>
    </source>
</evidence>
<gene>
    <name evidence="11" type="ORF">F5544_17525</name>
</gene>
<keyword evidence="3 8" id="KW-0812">Transmembrane</keyword>
<accession>A0A6G9YDS8</accession>
<evidence type="ECO:0000313" key="11">
    <source>
        <dbReference type="EMBL" id="QIS11381.1"/>
    </source>
</evidence>
<sequence>MGFLHTAFRPLHGGCPQRSDPVAPPDRRRRSLQRDHQERRRARKLSADPPAGRLLPDRSAVQLRRSDHTSGGVATAIAFCGCATRRMVTTFAIMASDAAFDDRAVLDTDVRRGPRRRLALRIPLLSPVLDKLAGDRHAIIDRVVTAPAPLQPIDLTDDARVAEVLELAVRVGEVVLASGTSVIDTTAQVRFIAETYGLSQCHIDVTYDAIRIWADRGPLLPPASTMRVVHHRALDFTRLAAADRLTRRIRRELPPPEEARATLDAIVAAAHPYPRWAATLAWSLLAAAIAALLGGDLIVAAVSFVATAAIDRTNRVLNRYGLPFFFQHMVGGAIAATPAIVLSTLAEPLGIKVDATLIIAAGITVLLSGLQLFGAVQDAITGAPITASARMLEVMIMTGGIIAGIACALRVGEITGATVPAINMNPGRDSTDLVLKVVAGAVAAFMFALACYAERRALAAAAFGGAAGTICYLLVQDAGFGPVVSSGVAATMIGLAGGLLARRALTPPLVVAVAGITPLLPGLKVYRGLYALLNDQLILGANQLLAAFGVGCALAAGVTLGEWFDRTVRRPRILRTDGTTRRPIFSRRSGTV</sequence>
<feature type="transmembrane region" description="Helical" evidence="8">
    <location>
        <begin position="546"/>
        <end position="564"/>
    </location>
</feature>
<dbReference type="Proteomes" id="UP000503540">
    <property type="component" value="Chromosome"/>
</dbReference>
<reference evidence="11 12" key="1">
    <citation type="journal article" date="2019" name="ACS Chem. Biol.">
        <title>Identification and Mobilization of a Cryptic Antibiotic Biosynthesis Gene Locus from a Human-Pathogenic Nocardia Isolate.</title>
        <authorList>
            <person name="Herisse M."/>
            <person name="Ishida K."/>
            <person name="Porter J.L."/>
            <person name="Howden B."/>
            <person name="Hertweck C."/>
            <person name="Stinear T.P."/>
            <person name="Pidot S.J."/>
        </authorList>
    </citation>
    <scope>NUCLEOTIDE SEQUENCE [LARGE SCALE GENOMIC DNA]</scope>
    <source>
        <strain evidence="11 12">AUSMDU00012717</strain>
    </source>
</reference>
<feature type="transmembrane region" description="Helical" evidence="8">
    <location>
        <begin position="355"/>
        <end position="373"/>
    </location>
</feature>
<evidence type="ECO:0000256" key="6">
    <source>
        <dbReference type="ARBA" id="ARBA00034125"/>
    </source>
</evidence>
<evidence type="ECO:0000256" key="2">
    <source>
        <dbReference type="ARBA" id="ARBA00022475"/>
    </source>
</evidence>
<keyword evidence="2" id="KW-1003">Cell membrane</keyword>
<protein>
    <submittedName>
        <fullName evidence="11">Threonine/serine exporter family protein</fullName>
    </submittedName>
</protein>
<feature type="domain" description="Threonine/Serine exporter ThrE" evidence="10">
    <location>
        <begin position="437"/>
        <end position="561"/>
    </location>
</feature>
<evidence type="ECO:0000256" key="1">
    <source>
        <dbReference type="ARBA" id="ARBA00004651"/>
    </source>
</evidence>
<keyword evidence="4 8" id="KW-1133">Transmembrane helix</keyword>
<dbReference type="EMBL" id="CP046172">
    <property type="protein sequence ID" value="QIS11381.1"/>
    <property type="molecule type" value="Genomic_DNA"/>
</dbReference>
<feature type="region of interest" description="Disordered" evidence="7">
    <location>
        <begin position="9"/>
        <end position="58"/>
    </location>
</feature>
<dbReference type="InterPro" id="IPR010619">
    <property type="entry name" value="ThrE-like_N"/>
</dbReference>
<feature type="transmembrane region" description="Helical" evidence="8">
    <location>
        <begin position="508"/>
        <end position="526"/>
    </location>
</feature>
<dbReference type="InterPro" id="IPR050539">
    <property type="entry name" value="ThrE_Dicarb/AminoAcid_Exp"/>
</dbReference>
<dbReference type="Pfam" id="PF06738">
    <property type="entry name" value="ThrE"/>
    <property type="match status" value="1"/>
</dbReference>
<comment type="similarity">
    <text evidence="6">Belongs to the ThrE exporter (TC 2.A.79) family.</text>
</comment>
<dbReference type="PANTHER" id="PTHR34390:SF2">
    <property type="entry name" value="SUCCINATE TRANSPORTER SUBUNIT YJJP-RELATED"/>
    <property type="match status" value="1"/>
</dbReference>
<feature type="transmembrane region" description="Helical" evidence="8">
    <location>
        <begin position="433"/>
        <end position="452"/>
    </location>
</feature>
<feature type="transmembrane region" description="Helical" evidence="8">
    <location>
        <begin position="457"/>
        <end position="475"/>
    </location>
</feature>
<keyword evidence="5 8" id="KW-0472">Membrane</keyword>
<dbReference type="GO" id="GO:0022857">
    <property type="term" value="F:transmembrane transporter activity"/>
    <property type="evidence" value="ECO:0007669"/>
    <property type="project" value="InterPro"/>
</dbReference>